<feature type="binding site" evidence="5">
    <location>
        <position position="127"/>
    </location>
    <ligand>
        <name>Ca(2+)</name>
        <dbReference type="ChEBI" id="CHEBI:29108"/>
        <label>1</label>
        <note>catalytic</note>
    </ligand>
</feature>
<accession>A0A8S1F8S8</accession>
<evidence type="ECO:0000256" key="6">
    <source>
        <dbReference type="SAM" id="Phobius"/>
    </source>
</evidence>
<evidence type="ECO:0000256" key="2">
    <source>
        <dbReference type="ARBA" id="ARBA00022801"/>
    </source>
</evidence>
<evidence type="ECO:0000256" key="1">
    <source>
        <dbReference type="ARBA" id="ARBA00008595"/>
    </source>
</evidence>
<dbReference type="PANTHER" id="PTHR11799:SF28">
    <property type="entry name" value="MECHANOSENSORY ABNORMALITY PROTEIN 6"/>
    <property type="match status" value="1"/>
</dbReference>
<protein>
    <recommendedName>
        <fullName evidence="9">Arylesterase</fullName>
    </recommendedName>
</protein>
<comment type="cofactor">
    <cofactor evidence="5">
        <name>Ca(2+)</name>
        <dbReference type="ChEBI" id="CHEBI:29108"/>
    </cofactor>
    <text evidence="5">Binds 2 calcium ions per subunit.</text>
</comment>
<keyword evidence="6" id="KW-1133">Transmembrane helix</keyword>
<reference evidence="7 8" key="1">
    <citation type="submission" date="2020-04" db="EMBL/GenBank/DDBJ databases">
        <authorList>
            <person name="Laetsch R D."/>
            <person name="Stevens L."/>
            <person name="Kumar S."/>
            <person name="Blaxter L. M."/>
        </authorList>
    </citation>
    <scope>NUCLEOTIDE SEQUENCE [LARGE SCALE GENOMIC DNA]</scope>
</reference>
<dbReference type="OrthoDB" id="423498at2759"/>
<dbReference type="PANTHER" id="PTHR11799">
    <property type="entry name" value="PARAOXONASE"/>
    <property type="match status" value="1"/>
</dbReference>
<dbReference type="EMBL" id="CADEPM010000007">
    <property type="protein sequence ID" value="CAB3408942.1"/>
    <property type="molecule type" value="Genomic_DNA"/>
</dbReference>
<dbReference type="InterPro" id="IPR002640">
    <property type="entry name" value="Arylesterase"/>
</dbReference>
<dbReference type="GO" id="GO:0004064">
    <property type="term" value="F:arylesterase activity"/>
    <property type="evidence" value="ECO:0007669"/>
    <property type="project" value="InterPro"/>
</dbReference>
<dbReference type="Pfam" id="PF01731">
    <property type="entry name" value="Arylesterase"/>
    <property type="match status" value="1"/>
</dbReference>
<proteinExistence type="inferred from homology"/>
<evidence type="ECO:0000256" key="5">
    <source>
        <dbReference type="PIRSR" id="PIRSR602640-2"/>
    </source>
</evidence>
<evidence type="ECO:0008006" key="9">
    <source>
        <dbReference type="Google" id="ProtNLM"/>
    </source>
</evidence>
<comment type="similarity">
    <text evidence="1">Belongs to the paraoxonase family.</text>
</comment>
<organism evidence="7 8">
    <name type="scientific">Caenorhabditis bovis</name>
    <dbReference type="NCBI Taxonomy" id="2654633"/>
    <lineage>
        <taxon>Eukaryota</taxon>
        <taxon>Metazoa</taxon>
        <taxon>Ecdysozoa</taxon>
        <taxon>Nematoda</taxon>
        <taxon>Chromadorea</taxon>
        <taxon>Rhabditida</taxon>
        <taxon>Rhabditina</taxon>
        <taxon>Rhabditomorpha</taxon>
        <taxon>Rhabditoidea</taxon>
        <taxon>Rhabditidae</taxon>
        <taxon>Peloderinae</taxon>
        <taxon>Caenorhabditis</taxon>
    </lineage>
</organism>
<dbReference type="Proteomes" id="UP000494206">
    <property type="component" value="Unassembled WGS sequence"/>
</dbReference>
<comment type="caution">
    <text evidence="7">The sequence shown here is derived from an EMBL/GenBank/DDBJ whole genome shotgun (WGS) entry which is preliminary data.</text>
</comment>
<name>A0A8S1F8S8_9PELO</name>
<keyword evidence="8" id="KW-1185">Reference proteome</keyword>
<gene>
    <name evidence="7" type="ORF">CBOVIS_LOCUS10659</name>
</gene>
<sequence length="374" mass="41761">MSAFYSIVHKISFWIILAFVSSFVIRLILLLDPNKRVYNHTPGPCRILTEAYKGIAGMHLVESQSRVYITFGYAKAFGVKAKPGIAYYEVKKADNTNQNPQHTYELVAMTIEWKDGFDSKYFAPAGIASYVSKGRVLLYVVNAHPNYQCIHFFSVDKNALKHRKTVCDAEFTSIQDVAVVGADRLFITNLAYFSHGYLQVAELAAQSNTGKVLLYDGHNVKVAVSSLPSPSGIAYDKERQLLFVGSMLNEMIKVYDVGKDISLNPKTDISILTSPMGIHVDKKSGDIWVSCHPVAFQAFLHYQHPDEENMRSPSQVLRIRMQEDGVSWVITEPYANDGATVSASKSIAYYEEQLLIGGAFGRLLHCDVLNPQIT</sequence>
<keyword evidence="6" id="KW-0472">Membrane</keyword>
<dbReference type="InterPro" id="IPR051288">
    <property type="entry name" value="Serum_paraoxonase/arylesterase"/>
</dbReference>
<evidence type="ECO:0000313" key="7">
    <source>
        <dbReference type="EMBL" id="CAB3408942.1"/>
    </source>
</evidence>
<dbReference type="Gene3D" id="2.120.10.30">
    <property type="entry name" value="TolB, C-terminal domain"/>
    <property type="match status" value="1"/>
</dbReference>
<keyword evidence="5" id="KW-0479">Metal-binding</keyword>
<evidence type="ECO:0000256" key="3">
    <source>
        <dbReference type="ARBA" id="ARBA00023157"/>
    </source>
</evidence>
<evidence type="ECO:0000256" key="4">
    <source>
        <dbReference type="ARBA" id="ARBA00023180"/>
    </source>
</evidence>
<dbReference type="AlphaFoldDB" id="A0A8S1F8S8"/>
<dbReference type="GO" id="GO:0046872">
    <property type="term" value="F:metal ion binding"/>
    <property type="evidence" value="ECO:0007669"/>
    <property type="project" value="UniProtKB-KW"/>
</dbReference>
<keyword evidence="3" id="KW-1015">Disulfide bond</keyword>
<feature type="binding site" evidence="5">
    <location>
        <position position="176"/>
    </location>
    <ligand>
        <name>Ca(2+)</name>
        <dbReference type="ChEBI" id="CHEBI:29108"/>
        <label>1</label>
        <note>catalytic</note>
    </ligand>
</feature>
<keyword evidence="4" id="KW-0325">Glycoprotein</keyword>
<feature type="transmembrane region" description="Helical" evidence="6">
    <location>
        <begin position="12"/>
        <end position="31"/>
    </location>
</feature>
<evidence type="ECO:0000313" key="8">
    <source>
        <dbReference type="Proteomes" id="UP000494206"/>
    </source>
</evidence>
<keyword evidence="2" id="KW-0378">Hydrolase</keyword>
<dbReference type="SUPFAM" id="SSF63829">
    <property type="entry name" value="Calcium-dependent phosphotriesterase"/>
    <property type="match status" value="1"/>
</dbReference>
<dbReference type="InterPro" id="IPR011042">
    <property type="entry name" value="6-blade_b-propeller_TolB-like"/>
</dbReference>
<keyword evidence="5" id="KW-0106">Calcium</keyword>
<keyword evidence="6" id="KW-0812">Transmembrane</keyword>